<gene>
    <name evidence="2" type="ORF">BJX67DRAFT_384693</name>
</gene>
<dbReference type="GeneID" id="98148779"/>
<evidence type="ECO:0000313" key="2">
    <source>
        <dbReference type="EMBL" id="KAL2863374.1"/>
    </source>
</evidence>
<organism evidence="2 3">
    <name type="scientific">Aspergillus lucknowensis</name>
    <dbReference type="NCBI Taxonomy" id="176173"/>
    <lineage>
        <taxon>Eukaryota</taxon>
        <taxon>Fungi</taxon>
        <taxon>Dikarya</taxon>
        <taxon>Ascomycota</taxon>
        <taxon>Pezizomycotina</taxon>
        <taxon>Eurotiomycetes</taxon>
        <taxon>Eurotiomycetidae</taxon>
        <taxon>Eurotiales</taxon>
        <taxon>Aspergillaceae</taxon>
        <taxon>Aspergillus</taxon>
        <taxon>Aspergillus subgen. Nidulantes</taxon>
    </lineage>
</organism>
<sequence>MSHPPAIKQTLPLPQTAPKITPTTNPRLRTLPTQLLVHKPGLPTLLPRTQRLKKQRMTQELLKIKDLPKDVFAPEDIAHPLNVKVHQRMDDIAQLVVGDLAETQPVEAVVHRVQLLLALHEQVQPVIGGEVGLEEVPFVIVEAENAVLV</sequence>
<reference evidence="2 3" key="1">
    <citation type="submission" date="2024-07" db="EMBL/GenBank/DDBJ databases">
        <title>Section-level genome sequencing and comparative genomics of Aspergillus sections Usti and Cavernicolus.</title>
        <authorList>
            <consortium name="Lawrence Berkeley National Laboratory"/>
            <person name="Nybo J.L."/>
            <person name="Vesth T.C."/>
            <person name="Theobald S."/>
            <person name="Frisvad J.C."/>
            <person name="Larsen T.O."/>
            <person name="Kjaerboelling I."/>
            <person name="Rothschild-Mancinelli K."/>
            <person name="Lyhne E.K."/>
            <person name="Kogle M.E."/>
            <person name="Barry K."/>
            <person name="Clum A."/>
            <person name="Na H."/>
            <person name="Ledsgaard L."/>
            <person name="Lin J."/>
            <person name="Lipzen A."/>
            <person name="Kuo A."/>
            <person name="Riley R."/>
            <person name="Mondo S."/>
            <person name="Labutti K."/>
            <person name="Haridas S."/>
            <person name="Pangalinan J."/>
            <person name="Salamov A.A."/>
            <person name="Simmons B.A."/>
            <person name="Magnuson J.K."/>
            <person name="Chen J."/>
            <person name="Drula E."/>
            <person name="Henrissat B."/>
            <person name="Wiebenga A."/>
            <person name="Lubbers R.J."/>
            <person name="Gomes A.C."/>
            <person name="Macurrencykelacurrency M.R."/>
            <person name="Stajich J."/>
            <person name="Grigoriev I.V."/>
            <person name="Mortensen U.H."/>
            <person name="De Vries R.P."/>
            <person name="Baker S.E."/>
            <person name="Andersen M.R."/>
        </authorList>
    </citation>
    <scope>NUCLEOTIDE SEQUENCE [LARGE SCALE GENOMIC DNA]</scope>
    <source>
        <strain evidence="2 3">CBS 449.75</strain>
    </source>
</reference>
<name>A0ABR4LFQ6_9EURO</name>
<proteinExistence type="predicted"/>
<protein>
    <submittedName>
        <fullName evidence="2">Uncharacterized protein</fullName>
    </submittedName>
</protein>
<accession>A0ABR4LFQ6</accession>
<keyword evidence="3" id="KW-1185">Reference proteome</keyword>
<dbReference type="RefSeq" id="XP_070882353.1">
    <property type="nucleotide sequence ID" value="XM_071033707.1"/>
</dbReference>
<comment type="caution">
    <text evidence="2">The sequence shown here is derived from an EMBL/GenBank/DDBJ whole genome shotgun (WGS) entry which is preliminary data.</text>
</comment>
<feature type="region of interest" description="Disordered" evidence="1">
    <location>
        <begin position="1"/>
        <end position="23"/>
    </location>
</feature>
<dbReference type="EMBL" id="JBFXLQ010000052">
    <property type="protein sequence ID" value="KAL2863374.1"/>
    <property type="molecule type" value="Genomic_DNA"/>
</dbReference>
<dbReference type="Proteomes" id="UP001610432">
    <property type="component" value="Unassembled WGS sequence"/>
</dbReference>
<evidence type="ECO:0000256" key="1">
    <source>
        <dbReference type="SAM" id="MobiDB-lite"/>
    </source>
</evidence>
<evidence type="ECO:0000313" key="3">
    <source>
        <dbReference type="Proteomes" id="UP001610432"/>
    </source>
</evidence>